<evidence type="ECO:0000313" key="3">
    <source>
        <dbReference type="EMBL" id="MBB4938496.1"/>
    </source>
</evidence>
<evidence type="ECO:0000313" key="4">
    <source>
        <dbReference type="Proteomes" id="UP000534286"/>
    </source>
</evidence>
<evidence type="ECO:0000259" key="2">
    <source>
        <dbReference type="Pfam" id="PF13751"/>
    </source>
</evidence>
<evidence type="ECO:0000259" key="1">
    <source>
        <dbReference type="Pfam" id="PF05598"/>
    </source>
</evidence>
<dbReference type="InterPro" id="IPR047629">
    <property type="entry name" value="IS1182_transpos"/>
</dbReference>
<gene>
    <name evidence="3" type="ORF">FHR32_002801</name>
</gene>
<keyword evidence="4" id="KW-1185">Reference proteome</keyword>
<dbReference type="RefSeq" id="WP_184754662.1">
    <property type="nucleotide sequence ID" value="NZ_JACHJU010000001.1"/>
</dbReference>
<sequence>MQGQWTGELVGPDVWATCRELIPAGSMFAFLAEHREELFPGGMFADMYPSPNGRPSMPPQVLAAALVLQALYGVSDFDAVQELRCDLRWKAACGLGLYDTAFDASLLTYFRRRLARSADPDRIFTRVKEIVAATGVLKGRQRRALDSTVLQDAVATQDTVTQLIAAIRAVIREVPGAAPVAAAQCTGHDYADPGKPRIAWKDAQARAALVDALVGDAIALPAELPEQPLDDKGANAVGILALVAYQDVEPAPDSDGRDGRWRIARRAAPDRMVSTVDPESRHVHKSRTQYQDGYKAHLAVEPETGLFTDVALRPGTGAAHHEAAVATDLLADERAPVTVLGDAAYGTGAARRALTDAGHRLIIKPPPLKQTIAGGFTVDDFHIDTAAGKATCPAGHTTALGRPQPDGSHIAQFKKVCAPCPLRARCTTSATGRNVTIHAQHDLLAAARTQAVTDPAWQADHRRWRPPVERAVAQVVARGNRRLRYLGVIKNNTWLHTRAAALNLRTLINLGLTRTSGAWILAPSST</sequence>
<dbReference type="Proteomes" id="UP000534286">
    <property type="component" value="Unassembled WGS sequence"/>
</dbReference>
<dbReference type="Pfam" id="PF13751">
    <property type="entry name" value="DDE_Tnp_1_6"/>
    <property type="match status" value="1"/>
</dbReference>
<feature type="domain" description="Transposase DDE" evidence="2">
    <location>
        <begin position="391"/>
        <end position="507"/>
    </location>
</feature>
<name>A0A7W7RUJ5_9ACTN</name>
<reference evidence="3 4" key="1">
    <citation type="submission" date="2020-08" db="EMBL/GenBank/DDBJ databases">
        <title>Sequencing the genomes of 1000 actinobacteria strains.</title>
        <authorList>
            <person name="Klenk H.-P."/>
        </authorList>
    </citation>
    <scope>NUCLEOTIDE SEQUENCE [LARGE SCALE GENOMIC DNA]</scope>
    <source>
        <strain evidence="3 4">DSM 43023</strain>
    </source>
</reference>
<dbReference type="Pfam" id="PF05598">
    <property type="entry name" value="DUF772"/>
    <property type="match status" value="1"/>
</dbReference>
<dbReference type="NCBIfam" id="NF033551">
    <property type="entry name" value="transpos_IS1182"/>
    <property type="match status" value="1"/>
</dbReference>
<organism evidence="3 4">
    <name type="scientific">Streptosporangium album</name>
    <dbReference type="NCBI Taxonomy" id="47479"/>
    <lineage>
        <taxon>Bacteria</taxon>
        <taxon>Bacillati</taxon>
        <taxon>Actinomycetota</taxon>
        <taxon>Actinomycetes</taxon>
        <taxon>Streptosporangiales</taxon>
        <taxon>Streptosporangiaceae</taxon>
        <taxon>Streptosporangium</taxon>
    </lineage>
</organism>
<dbReference type="PANTHER" id="PTHR35604:SF2">
    <property type="entry name" value="TRANSPOSASE INSH FOR INSERTION SEQUENCE ELEMENT IS5A-RELATED"/>
    <property type="match status" value="1"/>
</dbReference>
<accession>A0A7W7RUJ5</accession>
<protein>
    <submittedName>
        <fullName evidence="3">Transposase</fullName>
    </submittedName>
</protein>
<dbReference type="EMBL" id="JACHJU010000001">
    <property type="protein sequence ID" value="MBB4938496.1"/>
    <property type="molecule type" value="Genomic_DNA"/>
</dbReference>
<proteinExistence type="predicted"/>
<comment type="caution">
    <text evidence="3">The sequence shown here is derived from an EMBL/GenBank/DDBJ whole genome shotgun (WGS) entry which is preliminary data.</text>
</comment>
<feature type="domain" description="Transposase InsH N-terminal" evidence="1">
    <location>
        <begin position="20"/>
        <end position="113"/>
    </location>
</feature>
<dbReference type="InterPro" id="IPR025668">
    <property type="entry name" value="Tnp_DDE_dom"/>
</dbReference>
<dbReference type="PANTHER" id="PTHR35604">
    <property type="entry name" value="TRANSPOSASE INSH FOR INSERTION SEQUENCE ELEMENT IS5A-RELATED"/>
    <property type="match status" value="1"/>
</dbReference>
<dbReference type="InterPro" id="IPR008490">
    <property type="entry name" value="Transposase_InsH_N"/>
</dbReference>
<dbReference type="AlphaFoldDB" id="A0A7W7RUJ5"/>